<sequence>MVARTAVTKIAPQAPAIISATRATASAIAIAAAAGLLQHKHDAAKFNAAIYASN</sequence>
<accession>M2QUZ6</accession>
<gene>
    <name evidence="1" type="ORF">CERSUDRAFT_101523</name>
</gene>
<protein>
    <submittedName>
        <fullName evidence="1">Uncharacterized protein</fullName>
    </submittedName>
</protein>
<reference evidence="1 2" key="1">
    <citation type="journal article" date="2012" name="Proc. Natl. Acad. Sci. U.S.A.">
        <title>Comparative genomics of Ceriporiopsis subvermispora and Phanerochaete chrysosporium provide insight into selective ligninolysis.</title>
        <authorList>
            <person name="Fernandez-Fueyo E."/>
            <person name="Ruiz-Duenas F.J."/>
            <person name="Ferreira P."/>
            <person name="Floudas D."/>
            <person name="Hibbett D.S."/>
            <person name="Canessa P."/>
            <person name="Larrondo L.F."/>
            <person name="James T.Y."/>
            <person name="Seelenfreund D."/>
            <person name="Lobos S."/>
            <person name="Polanco R."/>
            <person name="Tello M."/>
            <person name="Honda Y."/>
            <person name="Watanabe T."/>
            <person name="Watanabe T."/>
            <person name="Ryu J.S."/>
            <person name="Kubicek C.P."/>
            <person name="Schmoll M."/>
            <person name="Gaskell J."/>
            <person name="Hammel K.E."/>
            <person name="St John F.J."/>
            <person name="Vanden Wymelenberg A."/>
            <person name="Sabat G."/>
            <person name="Splinter BonDurant S."/>
            <person name="Syed K."/>
            <person name="Yadav J.S."/>
            <person name="Doddapaneni H."/>
            <person name="Subramanian V."/>
            <person name="Lavin J.L."/>
            <person name="Oguiza J.A."/>
            <person name="Perez G."/>
            <person name="Pisabarro A.G."/>
            <person name="Ramirez L."/>
            <person name="Santoyo F."/>
            <person name="Master E."/>
            <person name="Coutinho P.M."/>
            <person name="Henrissat B."/>
            <person name="Lombard V."/>
            <person name="Magnuson J.K."/>
            <person name="Kuees U."/>
            <person name="Hori C."/>
            <person name="Igarashi K."/>
            <person name="Samejima M."/>
            <person name="Held B.W."/>
            <person name="Barry K.W."/>
            <person name="LaButti K.M."/>
            <person name="Lapidus A."/>
            <person name="Lindquist E.A."/>
            <person name="Lucas S.M."/>
            <person name="Riley R."/>
            <person name="Salamov A.A."/>
            <person name="Hoffmeister D."/>
            <person name="Schwenk D."/>
            <person name="Hadar Y."/>
            <person name="Yarden O."/>
            <person name="de Vries R.P."/>
            <person name="Wiebenga A."/>
            <person name="Stenlid J."/>
            <person name="Eastwood D."/>
            <person name="Grigoriev I.V."/>
            <person name="Berka R.M."/>
            <person name="Blanchette R.A."/>
            <person name="Kersten P."/>
            <person name="Martinez A.T."/>
            <person name="Vicuna R."/>
            <person name="Cullen D."/>
        </authorList>
    </citation>
    <scope>NUCLEOTIDE SEQUENCE [LARGE SCALE GENOMIC DNA]</scope>
    <source>
        <strain evidence="1 2">B</strain>
    </source>
</reference>
<evidence type="ECO:0000313" key="1">
    <source>
        <dbReference type="EMBL" id="EMD30336.1"/>
    </source>
</evidence>
<dbReference type="HOGENOM" id="CLU_3050147_0_0_1"/>
<proteinExistence type="predicted"/>
<dbReference type="AlphaFoldDB" id="M2QUZ6"/>
<keyword evidence="2" id="KW-1185">Reference proteome</keyword>
<dbReference type="EMBL" id="KB446296">
    <property type="protein sequence ID" value="EMD30336.1"/>
    <property type="molecule type" value="Genomic_DNA"/>
</dbReference>
<name>M2QUZ6_CERS8</name>
<organism evidence="1 2">
    <name type="scientific">Ceriporiopsis subvermispora (strain B)</name>
    <name type="common">White-rot fungus</name>
    <name type="synonym">Gelatoporia subvermispora</name>
    <dbReference type="NCBI Taxonomy" id="914234"/>
    <lineage>
        <taxon>Eukaryota</taxon>
        <taxon>Fungi</taxon>
        <taxon>Dikarya</taxon>
        <taxon>Basidiomycota</taxon>
        <taxon>Agaricomycotina</taxon>
        <taxon>Agaricomycetes</taxon>
        <taxon>Polyporales</taxon>
        <taxon>Gelatoporiaceae</taxon>
        <taxon>Gelatoporia</taxon>
    </lineage>
</organism>
<dbReference type="Proteomes" id="UP000016930">
    <property type="component" value="Unassembled WGS sequence"/>
</dbReference>
<evidence type="ECO:0000313" key="2">
    <source>
        <dbReference type="Proteomes" id="UP000016930"/>
    </source>
</evidence>